<organism evidence="6 7">
    <name type="scientific">Advenella faeciporci</name>
    <dbReference type="NCBI Taxonomy" id="797535"/>
    <lineage>
        <taxon>Bacteria</taxon>
        <taxon>Pseudomonadati</taxon>
        <taxon>Pseudomonadota</taxon>
        <taxon>Betaproteobacteria</taxon>
        <taxon>Burkholderiales</taxon>
        <taxon>Alcaligenaceae</taxon>
    </lineage>
</organism>
<evidence type="ECO:0000256" key="1">
    <source>
        <dbReference type="ARBA" id="ARBA00023015"/>
    </source>
</evidence>
<dbReference type="PANTHER" id="PTHR30136">
    <property type="entry name" value="HELIX-TURN-HELIX TRANSCRIPTIONAL REGULATOR, ICLR FAMILY"/>
    <property type="match status" value="1"/>
</dbReference>
<evidence type="ECO:0000313" key="6">
    <source>
        <dbReference type="EMBL" id="GGW81779.1"/>
    </source>
</evidence>
<dbReference type="InterPro" id="IPR036388">
    <property type="entry name" value="WH-like_DNA-bd_sf"/>
</dbReference>
<dbReference type="Gene3D" id="3.30.450.40">
    <property type="match status" value="1"/>
</dbReference>
<dbReference type="InterPro" id="IPR036390">
    <property type="entry name" value="WH_DNA-bd_sf"/>
</dbReference>
<keyword evidence="2" id="KW-0238">DNA-binding</keyword>
<accession>A0A918JJL3</accession>
<evidence type="ECO:0000256" key="3">
    <source>
        <dbReference type="ARBA" id="ARBA00023163"/>
    </source>
</evidence>
<name>A0A918JJL3_9BURK</name>
<gene>
    <name evidence="6" type="ORF">GCM10011450_09610</name>
</gene>
<dbReference type="Pfam" id="PF09339">
    <property type="entry name" value="HTH_IclR"/>
    <property type="match status" value="1"/>
</dbReference>
<dbReference type="EMBL" id="BMYS01000004">
    <property type="protein sequence ID" value="GGW81779.1"/>
    <property type="molecule type" value="Genomic_DNA"/>
</dbReference>
<dbReference type="Proteomes" id="UP000608345">
    <property type="component" value="Unassembled WGS sequence"/>
</dbReference>
<sequence>MNTTEKPHIPDRRQRVQAAETGFAVLKGLARIGGSASLTALSTYLNENPAKVHRYLASLIEEELVIQEPETQQYRLGLEAMFIGLSAMRQSDPIRLAEPALIRLRETLEVTSFIAVMGNKGPVIVRFEEPSLPVTVNVRVGSVLPLLTSATGRVFLGLQNDRLVRQLAQEEISKTTTSLNTEKINDPEIFINQLREEVQKRNCAIVKDTNLRGISAVAAPVYNYAGQLCAVITALGATGGFDASVNGKICRQVQEEARQLSTSLGYIKD</sequence>
<dbReference type="InterPro" id="IPR050707">
    <property type="entry name" value="HTH_MetabolicPath_Reg"/>
</dbReference>
<protein>
    <submittedName>
        <fullName evidence="6">Transcriptional regulator</fullName>
    </submittedName>
</protein>
<keyword evidence="1" id="KW-0805">Transcription regulation</keyword>
<feature type="domain" description="HTH iclR-type" evidence="4">
    <location>
        <begin position="16"/>
        <end position="78"/>
    </location>
</feature>
<keyword evidence="7" id="KW-1185">Reference proteome</keyword>
<evidence type="ECO:0000313" key="7">
    <source>
        <dbReference type="Proteomes" id="UP000608345"/>
    </source>
</evidence>
<feature type="domain" description="IclR-ED" evidence="5">
    <location>
        <begin position="79"/>
        <end position="266"/>
    </location>
</feature>
<dbReference type="SUPFAM" id="SSF55781">
    <property type="entry name" value="GAF domain-like"/>
    <property type="match status" value="1"/>
</dbReference>
<dbReference type="Gene3D" id="1.10.10.10">
    <property type="entry name" value="Winged helix-like DNA-binding domain superfamily/Winged helix DNA-binding domain"/>
    <property type="match status" value="1"/>
</dbReference>
<dbReference type="GO" id="GO:0003700">
    <property type="term" value="F:DNA-binding transcription factor activity"/>
    <property type="evidence" value="ECO:0007669"/>
    <property type="project" value="TreeGrafter"/>
</dbReference>
<proteinExistence type="predicted"/>
<evidence type="ECO:0000259" key="5">
    <source>
        <dbReference type="PROSITE" id="PS51078"/>
    </source>
</evidence>
<evidence type="ECO:0000256" key="2">
    <source>
        <dbReference type="ARBA" id="ARBA00023125"/>
    </source>
</evidence>
<comment type="caution">
    <text evidence="6">The sequence shown here is derived from an EMBL/GenBank/DDBJ whole genome shotgun (WGS) entry which is preliminary data.</text>
</comment>
<evidence type="ECO:0000259" key="4">
    <source>
        <dbReference type="PROSITE" id="PS51077"/>
    </source>
</evidence>
<dbReference type="GO" id="GO:0003677">
    <property type="term" value="F:DNA binding"/>
    <property type="evidence" value="ECO:0007669"/>
    <property type="project" value="UniProtKB-KW"/>
</dbReference>
<dbReference type="PANTHER" id="PTHR30136:SF8">
    <property type="entry name" value="TRANSCRIPTIONAL REGULATORY PROTEIN"/>
    <property type="match status" value="1"/>
</dbReference>
<dbReference type="GO" id="GO:0045892">
    <property type="term" value="P:negative regulation of DNA-templated transcription"/>
    <property type="evidence" value="ECO:0007669"/>
    <property type="project" value="TreeGrafter"/>
</dbReference>
<reference evidence="6" key="1">
    <citation type="journal article" date="2014" name="Int. J. Syst. Evol. Microbiol.">
        <title>Complete genome sequence of Corynebacterium casei LMG S-19264T (=DSM 44701T), isolated from a smear-ripened cheese.</title>
        <authorList>
            <consortium name="US DOE Joint Genome Institute (JGI-PGF)"/>
            <person name="Walter F."/>
            <person name="Albersmeier A."/>
            <person name="Kalinowski J."/>
            <person name="Ruckert C."/>
        </authorList>
    </citation>
    <scope>NUCLEOTIDE SEQUENCE</scope>
    <source>
        <strain evidence="6">KCTC 23732</strain>
    </source>
</reference>
<dbReference type="RefSeq" id="WP_189384316.1">
    <property type="nucleotide sequence ID" value="NZ_BAABFY010000056.1"/>
</dbReference>
<dbReference type="PROSITE" id="PS51077">
    <property type="entry name" value="HTH_ICLR"/>
    <property type="match status" value="1"/>
</dbReference>
<dbReference type="InterPro" id="IPR014757">
    <property type="entry name" value="Tscrpt_reg_IclR_C"/>
</dbReference>
<dbReference type="InterPro" id="IPR005471">
    <property type="entry name" value="Tscrpt_reg_IclR_N"/>
</dbReference>
<dbReference type="PROSITE" id="PS51078">
    <property type="entry name" value="ICLR_ED"/>
    <property type="match status" value="1"/>
</dbReference>
<dbReference type="Pfam" id="PF01614">
    <property type="entry name" value="IclR_C"/>
    <property type="match status" value="1"/>
</dbReference>
<reference evidence="6" key="2">
    <citation type="submission" date="2020-09" db="EMBL/GenBank/DDBJ databases">
        <authorList>
            <person name="Sun Q."/>
            <person name="Kim S."/>
        </authorList>
    </citation>
    <scope>NUCLEOTIDE SEQUENCE</scope>
    <source>
        <strain evidence="6">KCTC 23732</strain>
    </source>
</reference>
<keyword evidence="3" id="KW-0804">Transcription</keyword>
<dbReference type="SUPFAM" id="SSF46785">
    <property type="entry name" value="Winged helix' DNA-binding domain"/>
    <property type="match status" value="1"/>
</dbReference>
<dbReference type="SMART" id="SM00346">
    <property type="entry name" value="HTH_ICLR"/>
    <property type="match status" value="1"/>
</dbReference>
<dbReference type="InterPro" id="IPR029016">
    <property type="entry name" value="GAF-like_dom_sf"/>
</dbReference>
<dbReference type="AlphaFoldDB" id="A0A918JJL3"/>